<gene>
    <name evidence="1" type="ORF">LCGC14_1799930</name>
</gene>
<proteinExistence type="predicted"/>
<evidence type="ECO:0000313" key="1">
    <source>
        <dbReference type="EMBL" id="KKM00894.1"/>
    </source>
</evidence>
<dbReference type="AlphaFoldDB" id="A0A0F9GQ34"/>
<sequence length="171" mass="19097">MPGKAATAERVRDLKSQIANLSAEEVGDILFLEISPGREPVTVYSKEDGSPVLVPSYRINEVMSLTDSEGNHRFVAEAKDAPEYRPGTVKCFLHKDSPERPILEMVGLQSATCPKATLASDHSKRMHALHRHKNEWIAYQGYVEDQKEAKREKRLDEQLDATLALARGGQK</sequence>
<reference evidence="1" key="1">
    <citation type="journal article" date="2015" name="Nature">
        <title>Complex archaea that bridge the gap between prokaryotes and eukaryotes.</title>
        <authorList>
            <person name="Spang A."/>
            <person name="Saw J.H."/>
            <person name="Jorgensen S.L."/>
            <person name="Zaremba-Niedzwiedzka K."/>
            <person name="Martijn J."/>
            <person name="Lind A.E."/>
            <person name="van Eijk R."/>
            <person name="Schleper C."/>
            <person name="Guy L."/>
            <person name="Ettema T.J."/>
        </authorList>
    </citation>
    <scope>NUCLEOTIDE SEQUENCE</scope>
</reference>
<name>A0A0F9GQ34_9ZZZZ</name>
<accession>A0A0F9GQ34</accession>
<protein>
    <submittedName>
        <fullName evidence="1">Uncharacterized protein</fullName>
    </submittedName>
</protein>
<dbReference type="EMBL" id="LAZR01017325">
    <property type="protein sequence ID" value="KKM00894.1"/>
    <property type="molecule type" value="Genomic_DNA"/>
</dbReference>
<comment type="caution">
    <text evidence="1">The sequence shown here is derived from an EMBL/GenBank/DDBJ whole genome shotgun (WGS) entry which is preliminary data.</text>
</comment>
<organism evidence="1">
    <name type="scientific">marine sediment metagenome</name>
    <dbReference type="NCBI Taxonomy" id="412755"/>
    <lineage>
        <taxon>unclassified sequences</taxon>
        <taxon>metagenomes</taxon>
        <taxon>ecological metagenomes</taxon>
    </lineage>
</organism>
<feature type="non-terminal residue" evidence="1">
    <location>
        <position position="171"/>
    </location>
</feature>